<protein>
    <submittedName>
        <fullName evidence="1">Uncharacterized protein</fullName>
    </submittedName>
</protein>
<evidence type="ECO:0000313" key="1">
    <source>
        <dbReference type="EMBL" id="SEF95523.1"/>
    </source>
</evidence>
<keyword evidence="2" id="KW-1185">Reference proteome</keyword>
<dbReference type="OrthoDB" id="6990794at2"/>
<proteinExistence type="predicted"/>
<dbReference type="Proteomes" id="UP000236745">
    <property type="component" value="Unassembled WGS sequence"/>
</dbReference>
<organism evidence="1 2">
    <name type="scientific">Marinobacterium lutimaris</name>
    <dbReference type="NCBI Taxonomy" id="568106"/>
    <lineage>
        <taxon>Bacteria</taxon>
        <taxon>Pseudomonadati</taxon>
        <taxon>Pseudomonadota</taxon>
        <taxon>Gammaproteobacteria</taxon>
        <taxon>Oceanospirillales</taxon>
        <taxon>Oceanospirillaceae</taxon>
        <taxon>Marinobacterium</taxon>
    </lineage>
</organism>
<name>A0A1H5W7Z9_9GAMM</name>
<accession>A0A1H5W7Z9</accession>
<sequence length="94" mass="10322">MGSERVSVLELTLFEHSEASFLRALDEADIAHSRTVIFSTAPQASGVKEVISAVSDAMPWNAIAKVIVAWIEARHSREVMITTEDGKIFHVKGK</sequence>
<reference evidence="1 2" key="1">
    <citation type="submission" date="2016-10" db="EMBL/GenBank/DDBJ databases">
        <authorList>
            <person name="de Groot N.N."/>
        </authorList>
    </citation>
    <scope>NUCLEOTIDE SEQUENCE [LARGE SCALE GENOMIC DNA]</scope>
    <source>
        <strain evidence="1 2">DSM 22012</strain>
    </source>
</reference>
<dbReference type="AlphaFoldDB" id="A0A1H5W7Z9"/>
<dbReference type="EMBL" id="FNVQ01000001">
    <property type="protein sequence ID" value="SEF95523.1"/>
    <property type="molecule type" value="Genomic_DNA"/>
</dbReference>
<gene>
    <name evidence="1" type="ORF">SAMN05444390_101965</name>
</gene>
<evidence type="ECO:0000313" key="2">
    <source>
        <dbReference type="Proteomes" id="UP000236745"/>
    </source>
</evidence>
<dbReference type="RefSeq" id="WP_104001909.1">
    <property type="nucleotide sequence ID" value="NZ_FNVQ01000001.1"/>
</dbReference>